<feature type="transmembrane region" description="Helical" evidence="2">
    <location>
        <begin position="85"/>
        <end position="103"/>
    </location>
</feature>
<feature type="transmembrane region" description="Helical" evidence="2">
    <location>
        <begin position="163"/>
        <end position="186"/>
    </location>
</feature>
<gene>
    <name evidence="3" type="ORF">SAMN04488121_104451</name>
</gene>
<protein>
    <recommendedName>
        <fullName evidence="5">Dolichyl-phosphate-mannose-protein mannosyltransferase</fullName>
    </recommendedName>
</protein>
<sequence length="500" mass="57797">MEPEVQSKSNPDRIYAYAAIVIAFVQFIIFKYLYPFPNFLPDSYNYIRSALRNMNANLWPVGYSKLISFVGFFNHSDTLLIFVQYFMYIVAALYFFFTFLSIIQCSKWVKIGIFIFLFLNPAFIFISNYISSDIFFTSLSLIWISQLFRIIKTPSTTLLTAHIFILLFAFAVRYNALFYPVISIIVILKTSIPKGSKVFTIITIFLTLVTFAMYTSNENKRIFGTRQFSAFGGWQLASNALTAYEHVENRKQAPEKFAALQAEVNKYLDSVKATANEDAEPKTHYAFYLWEEKAPLQRYSRIVTPTGSKRMATVAPLYKDYGTYLISQHPGAFFNHYLLPNAKQYFLPWPEFLSIYNQGLTTVKSEAVQWFGYKNNNVSTRVAKRTNHLFDYYPILIVCITLLFLGGSILYFTKKWYLFTTTQFRSALLITLLFWITNLFFSVFASPIVLRYQLFNMALAFTFALPLVDFFLRAETPPADISTPPEDAEPDPEKTALQPL</sequence>
<dbReference type="RefSeq" id="WP_089834609.1">
    <property type="nucleotide sequence ID" value="NZ_FNBN01000004.1"/>
</dbReference>
<evidence type="ECO:0000313" key="4">
    <source>
        <dbReference type="Proteomes" id="UP000199045"/>
    </source>
</evidence>
<feature type="transmembrane region" description="Helical" evidence="2">
    <location>
        <begin position="109"/>
        <end position="127"/>
    </location>
</feature>
<feature type="transmembrane region" description="Helical" evidence="2">
    <location>
        <begin position="392"/>
        <end position="412"/>
    </location>
</feature>
<evidence type="ECO:0000256" key="2">
    <source>
        <dbReference type="SAM" id="Phobius"/>
    </source>
</evidence>
<accession>A0A1G7UPU7</accession>
<organism evidence="3 4">
    <name type="scientific">Chitinophaga filiformis</name>
    <name type="common">Myxococcus filiformis</name>
    <name type="synonym">Flexibacter filiformis</name>
    <dbReference type="NCBI Taxonomy" id="104663"/>
    <lineage>
        <taxon>Bacteria</taxon>
        <taxon>Pseudomonadati</taxon>
        <taxon>Bacteroidota</taxon>
        <taxon>Chitinophagia</taxon>
        <taxon>Chitinophagales</taxon>
        <taxon>Chitinophagaceae</taxon>
        <taxon>Chitinophaga</taxon>
    </lineage>
</organism>
<proteinExistence type="predicted"/>
<dbReference type="EMBL" id="FNBN01000004">
    <property type="protein sequence ID" value="SDG49139.1"/>
    <property type="molecule type" value="Genomic_DNA"/>
</dbReference>
<name>A0A1G7UPU7_CHIFI</name>
<evidence type="ECO:0008006" key="5">
    <source>
        <dbReference type="Google" id="ProtNLM"/>
    </source>
</evidence>
<dbReference type="STRING" id="104663.SAMN04488121_104451"/>
<keyword evidence="2" id="KW-1133">Transmembrane helix</keyword>
<evidence type="ECO:0000256" key="1">
    <source>
        <dbReference type="SAM" id="MobiDB-lite"/>
    </source>
</evidence>
<reference evidence="3 4" key="1">
    <citation type="submission" date="2016-10" db="EMBL/GenBank/DDBJ databases">
        <authorList>
            <person name="de Groot N.N."/>
        </authorList>
    </citation>
    <scope>NUCLEOTIDE SEQUENCE [LARGE SCALE GENOMIC DNA]</scope>
    <source>
        <strain evidence="3 4">DSM 527</strain>
    </source>
</reference>
<keyword evidence="2" id="KW-0812">Transmembrane</keyword>
<keyword evidence="2" id="KW-0472">Membrane</keyword>
<feature type="transmembrane region" description="Helical" evidence="2">
    <location>
        <begin position="424"/>
        <end position="448"/>
    </location>
</feature>
<feature type="region of interest" description="Disordered" evidence="1">
    <location>
        <begin position="480"/>
        <end position="500"/>
    </location>
</feature>
<dbReference type="OrthoDB" id="636847at2"/>
<dbReference type="Proteomes" id="UP000199045">
    <property type="component" value="Unassembled WGS sequence"/>
</dbReference>
<feature type="transmembrane region" description="Helical" evidence="2">
    <location>
        <begin position="198"/>
        <end position="216"/>
    </location>
</feature>
<evidence type="ECO:0000313" key="3">
    <source>
        <dbReference type="EMBL" id="SDG49139.1"/>
    </source>
</evidence>
<dbReference type="AlphaFoldDB" id="A0A1G7UPU7"/>
<feature type="transmembrane region" description="Helical" evidence="2">
    <location>
        <begin position="134"/>
        <end position="151"/>
    </location>
</feature>
<feature type="transmembrane region" description="Helical" evidence="2">
    <location>
        <begin position="14"/>
        <end position="34"/>
    </location>
</feature>